<proteinExistence type="predicted"/>
<keyword evidence="1" id="KW-1185">Reference proteome</keyword>
<dbReference type="KEGG" id="emc:129341862"/>
<dbReference type="CTD" id="6707"/>
<gene>
    <name evidence="2" type="primary">SPRR3</name>
</gene>
<dbReference type="RefSeq" id="XP_054853190.1">
    <property type="nucleotide sequence ID" value="XM_054997215.1"/>
</dbReference>
<evidence type="ECO:0000313" key="1">
    <source>
        <dbReference type="Proteomes" id="UP001190640"/>
    </source>
</evidence>
<protein>
    <submittedName>
        <fullName evidence="2">Small proline-rich protein 3</fullName>
    </submittedName>
</protein>
<reference evidence="2" key="1">
    <citation type="submission" date="2025-08" db="UniProtKB">
        <authorList>
            <consortium name="RefSeq"/>
        </authorList>
    </citation>
    <scope>IDENTIFICATION</scope>
    <source>
        <tissue evidence="2">Blood</tissue>
    </source>
</reference>
<dbReference type="Proteomes" id="UP001190640">
    <property type="component" value="Chromosome 1"/>
</dbReference>
<dbReference type="AlphaFoldDB" id="A0AA97LEU5"/>
<accession>A0AA97LEU5</accession>
<sequence>MTYYRQRHPMSLPFVKKGPTYYGPRYIPLYGSKSPLSVRIPVYEEGPRAPLRPPPCTTTRYQPRRVSVCPEPTTTKYPEVNLTRKLARASLRCPRSCATYSGMTKGRYGTITKMPEPYANKVPLPRMTKGPVIYSTKPPQPYVTKDPLPTVIKDPVIYPTSKPQPCETKVPLPRMTKGPVIYVTKDSQPYINNSTQIRTAKGMLSRAAKHTLAQVKKGTTRGPRLLSTKVPHLGVMKPSRLWLSKVSQSQPCLTTGSQPNLAKGSRVHLTKGSQPNLAKGSRVHLTKSSQPNLIHTGTFSSPKKLAKNVKISTTGKKYCSATKWF</sequence>
<dbReference type="GeneID" id="129341862"/>
<name>A0AA97LEU5_EUBMA</name>
<evidence type="ECO:0000313" key="2">
    <source>
        <dbReference type="RefSeq" id="XP_054853190.1"/>
    </source>
</evidence>
<organism evidence="1 2">
    <name type="scientific">Eublepharis macularius</name>
    <name type="common">Leopard gecko</name>
    <name type="synonym">Cyrtodactylus macularius</name>
    <dbReference type="NCBI Taxonomy" id="481883"/>
    <lineage>
        <taxon>Eukaryota</taxon>
        <taxon>Metazoa</taxon>
        <taxon>Chordata</taxon>
        <taxon>Craniata</taxon>
        <taxon>Vertebrata</taxon>
        <taxon>Euteleostomi</taxon>
        <taxon>Lepidosauria</taxon>
        <taxon>Squamata</taxon>
        <taxon>Bifurcata</taxon>
        <taxon>Gekkota</taxon>
        <taxon>Eublepharidae</taxon>
        <taxon>Eublepharinae</taxon>
        <taxon>Eublepharis</taxon>
    </lineage>
</organism>